<dbReference type="EMBL" id="AK368259">
    <property type="protein sequence ID" value="BAJ99462.1"/>
    <property type="molecule type" value="mRNA"/>
</dbReference>
<organism evidence="2">
    <name type="scientific">Hordeum vulgare subsp. vulgare</name>
    <name type="common">Domesticated barley</name>
    <dbReference type="NCBI Taxonomy" id="112509"/>
    <lineage>
        <taxon>Eukaryota</taxon>
        <taxon>Viridiplantae</taxon>
        <taxon>Streptophyta</taxon>
        <taxon>Embryophyta</taxon>
        <taxon>Tracheophyta</taxon>
        <taxon>Spermatophyta</taxon>
        <taxon>Magnoliopsida</taxon>
        <taxon>Liliopsida</taxon>
        <taxon>Poales</taxon>
        <taxon>Poaceae</taxon>
        <taxon>BOP clade</taxon>
        <taxon>Pooideae</taxon>
        <taxon>Triticodae</taxon>
        <taxon>Triticeae</taxon>
        <taxon>Hordeinae</taxon>
        <taxon>Hordeum</taxon>
    </lineage>
</organism>
<dbReference type="GO" id="GO:0005524">
    <property type="term" value="F:ATP binding"/>
    <property type="evidence" value="ECO:0007669"/>
    <property type="project" value="InterPro"/>
</dbReference>
<dbReference type="InterPro" id="IPR027417">
    <property type="entry name" value="P-loop_NTPase"/>
</dbReference>
<evidence type="ECO:0000313" key="2">
    <source>
        <dbReference type="EMBL" id="BAJ99462.1"/>
    </source>
</evidence>
<proteinExistence type="evidence at transcript level"/>
<dbReference type="Gene3D" id="3.40.50.300">
    <property type="entry name" value="P-loop containing nucleotide triphosphate hydrolases"/>
    <property type="match status" value="1"/>
</dbReference>
<name>F2DWJ1_HORVV</name>
<evidence type="ECO:0000259" key="1">
    <source>
        <dbReference type="Pfam" id="PF00270"/>
    </source>
</evidence>
<protein>
    <submittedName>
        <fullName evidence="2">Predicted protein</fullName>
    </submittedName>
</protein>
<dbReference type="Pfam" id="PF00270">
    <property type="entry name" value="DEAD"/>
    <property type="match status" value="1"/>
</dbReference>
<dbReference type="GO" id="GO:0003676">
    <property type="term" value="F:nucleic acid binding"/>
    <property type="evidence" value="ECO:0007669"/>
    <property type="project" value="InterPro"/>
</dbReference>
<reference evidence="2" key="1">
    <citation type="journal article" date="2011" name="Plant Physiol.">
        <title>Comprehensive sequence analysis of 24,783 barley full-length cDNAs derived from 12 clone libraries.</title>
        <authorList>
            <person name="Matsumoto T."/>
            <person name="Tanaka T."/>
            <person name="Sakai H."/>
            <person name="Amano N."/>
            <person name="Kanamori H."/>
            <person name="Kurita K."/>
            <person name="Kikuta A."/>
            <person name="Kamiya K."/>
            <person name="Yamamoto M."/>
            <person name="Ikawa H."/>
            <person name="Fujii N."/>
            <person name="Hori K."/>
            <person name="Itoh T."/>
            <person name="Sato K."/>
        </authorList>
    </citation>
    <scope>NUCLEOTIDE SEQUENCE</scope>
    <source>
        <tissue evidence="2">Shoot and root</tissue>
    </source>
</reference>
<dbReference type="AlphaFoldDB" id="F2DWJ1"/>
<sequence>FADLALTHNVAKELVKYHSQTLGYVIGGNGRRTEADQLAKGVNLLVATPGRLLDHLQNTKGFIYKRLKKDPITGESEGLAFEFNLCEAVASWEKVCILCTVLTCDLSCFFSRFATVPQHSQKSTLMHYQMAGRGMHGAGSTKESF</sequence>
<feature type="domain" description="DEAD/DEAH-box helicase" evidence="1">
    <location>
        <begin position="5"/>
        <end position="64"/>
    </location>
</feature>
<feature type="non-terminal residue" evidence="2">
    <location>
        <position position="1"/>
    </location>
</feature>
<accession>F2DWJ1</accession>
<dbReference type="SUPFAM" id="SSF52540">
    <property type="entry name" value="P-loop containing nucleoside triphosphate hydrolases"/>
    <property type="match status" value="1"/>
</dbReference>
<dbReference type="InterPro" id="IPR011545">
    <property type="entry name" value="DEAD/DEAH_box_helicase_dom"/>
</dbReference>